<keyword evidence="2" id="KW-1185">Reference proteome</keyword>
<dbReference type="EMBL" id="MQUC01000003">
    <property type="protein sequence ID" value="PRP66305.1"/>
    <property type="molecule type" value="Genomic_DNA"/>
</dbReference>
<proteinExistence type="predicted"/>
<dbReference type="AlphaFoldDB" id="A0A2S9WS50"/>
<evidence type="ECO:0008006" key="3">
    <source>
        <dbReference type="Google" id="ProtNLM"/>
    </source>
</evidence>
<organism evidence="1 2">
    <name type="scientific">Nonlabens agnitus</name>
    <dbReference type="NCBI Taxonomy" id="870484"/>
    <lineage>
        <taxon>Bacteria</taxon>
        <taxon>Pseudomonadati</taxon>
        <taxon>Bacteroidota</taxon>
        <taxon>Flavobacteriia</taxon>
        <taxon>Flavobacteriales</taxon>
        <taxon>Flavobacteriaceae</taxon>
        <taxon>Nonlabens</taxon>
    </lineage>
</organism>
<reference evidence="1 2" key="1">
    <citation type="submission" date="2016-11" db="EMBL/GenBank/DDBJ databases">
        <title>Trade-off between light-utilization and light-protection in marine flavobacteria.</title>
        <authorList>
            <person name="Kumagai Y."/>
        </authorList>
    </citation>
    <scope>NUCLEOTIDE SEQUENCE [LARGE SCALE GENOMIC DNA]</scope>
    <source>
        <strain evidence="1 2">JCM 17109</strain>
    </source>
</reference>
<sequence length="250" mass="28364">MKKIWFSLLSISMLLLTSCEEDAPTAEEIIAKSITAHGADVAANATLDFTFRGIKYKVDRYGGRYTYEREFTKGNDLVKDQLNNDGFTRSISDSIVSLPDSLRSRYSASLNSVVYFAQLPYSLDGDAVILENLGTDQINDQEYYQIKVTFKEDGGGEDHEDEFIYWIDTTDFLVDYLAYSYCEDDCGFRFRESVNRRTIDGIVIQDYNNYRSSNSDPTLEDLDTAFEAGQLVLMSEIKTEFPEVAIKSAP</sequence>
<evidence type="ECO:0000313" key="2">
    <source>
        <dbReference type="Proteomes" id="UP000239532"/>
    </source>
</evidence>
<dbReference type="PROSITE" id="PS51257">
    <property type="entry name" value="PROKAR_LIPOPROTEIN"/>
    <property type="match status" value="1"/>
</dbReference>
<dbReference type="RefSeq" id="WP_105982144.1">
    <property type="nucleotide sequence ID" value="NZ_MQUC01000003.1"/>
</dbReference>
<dbReference type="Pfam" id="PF20113">
    <property type="entry name" value="DUF6503"/>
    <property type="match status" value="1"/>
</dbReference>
<accession>A0A2S9WS50</accession>
<protein>
    <recommendedName>
        <fullName evidence="3">Deoxyribose-phosphate aldolase</fullName>
    </recommendedName>
</protein>
<name>A0A2S9WS50_9FLAO</name>
<dbReference type="Proteomes" id="UP000239532">
    <property type="component" value="Unassembled WGS sequence"/>
</dbReference>
<dbReference type="OrthoDB" id="982433at2"/>
<evidence type="ECO:0000313" key="1">
    <source>
        <dbReference type="EMBL" id="PRP66305.1"/>
    </source>
</evidence>
<gene>
    <name evidence="1" type="ORF">BST86_03965</name>
</gene>
<comment type="caution">
    <text evidence="1">The sequence shown here is derived from an EMBL/GenBank/DDBJ whole genome shotgun (WGS) entry which is preliminary data.</text>
</comment>
<dbReference type="InterPro" id="IPR045444">
    <property type="entry name" value="DUF6503"/>
</dbReference>